<keyword evidence="2" id="KW-0812">Transmembrane</keyword>
<reference evidence="4 5" key="1">
    <citation type="submission" date="2024-01" db="EMBL/GenBank/DDBJ databases">
        <title>A draft genome for a cacao thread blight-causing isolate of Paramarasmius palmivorus.</title>
        <authorList>
            <person name="Baruah I.K."/>
            <person name="Bukari Y."/>
            <person name="Amoako-Attah I."/>
            <person name="Meinhardt L.W."/>
            <person name="Bailey B.A."/>
            <person name="Cohen S.P."/>
        </authorList>
    </citation>
    <scope>NUCLEOTIDE SEQUENCE [LARGE SCALE GENOMIC DNA]</scope>
    <source>
        <strain evidence="4 5">GH-12</strain>
    </source>
</reference>
<dbReference type="InterPro" id="IPR045338">
    <property type="entry name" value="DUF6535"/>
</dbReference>
<feature type="transmembrane region" description="Helical" evidence="2">
    <location>
        <begin position="139"/>
        <end position="161"/>
    </location>
</feature>
<feature type="transmembrane region" description="Helical" evidence="2">
    <location>
        <begin position="195"/>
        <end position="220"/>
    </location>
</feature>
<name>A0AAW0D0V5_9AGAR</name>
<proteinExistence type="predicted"/>
<protein>
    <recommendedName>
        <fullName evidence="3">DUF6535 domain-containing protein</fullName>
    </recommendedName>
</protein>
<feature type="region of interest" description="Disordered" evidence="1">
    <location>
        <begin position="1"/>
        <end position="48"/>
    </location>
</feature>
<dbReference type="Proteomes" id="UP001383192">
    <property type="component" value="Unassembled WGS sequence"/>
</dbReference>
<evidence type="ECO:0000313" key="5">
    <source>
        <dbReference type="Proteomes" id="UP001383192"/>
    </source>
</evidence>
<organism evidence="4 5">
    <name type="scientific">Paramarasmius palmivorus</name>
    <dbReference type="NCBI Taxonomy" id="297713"/>
    <lineage>
        <taxon>Eukaryota</taxon>
        <taxon>Fungi</taxon>
        <taxon>Dikarya</taxon>
        <taxon>Basidiomycota</taxon>
        <taxon>Agaricomycotina</taxon>
        <taxon>Agaricomycetes</taxon>
        <taxon>Agaricomycetidae</taxon>
        <taxon>Agaricales</taxon>
        <taxon>Marasmiineae</taxon>
        <taxon>Marasmiaceae</taxon>
        <taxon>Paramarasmius</taxon>
    </lineage>
</organism>
<keyword evidence="5" id="KW-1185">Reference proteome</keyword>
<dbReference type="EMBL" id="JAYKXP010000027">
    <property type="protein sequence ID" value="KAK7043849.1"/>
    <property type="molecule type" value="Genomic_DNA"/>
</dbReference>
<dbReference type="Pfam" id="PF20153">
    <property type="entry name" value="DUF6535"/>
    <property type="match status" value="1"/>
</dbReference>
<evidence type="ECO:0000256" key="2">
    <source>
        <dbReference type="SAM" id="Phobius"/>
    </source>
</evidence>
<evidence type="ECO:0000256" key="1">
    <source>
        <dbReference type="SAM" id="MobiDB-lite"/>
    </source>
</evidence>
<feature type="compositionally biased region" description="Polar residues" evidence="1">
    <location>
        <begin position="29"/>
        <end position="44"/>
    </location>
</feature>
<gene>
    <name evidence="4" type="ORF">VNI00_008014</name>
</gene>
<evidence type="ECO:0000259" key="3">
    <source>
        <dbReference type="Pfam" id="PF20153"/>
    </source>
</evidence>
<comment type="caution">
    <text evidence="4">The sequence shown here is derived from an EMBL/GenBank/DDBJ whole genome shotgun (WGS) entry which is preliminary data.</text>
</comment>
<feature type="domain" description="DUF6535" evidence="3">
    <location>
        <begin position="57"/>
        <end position="225"/>
    </location>
</feature>
<feature type="transmembrane region" description="Helical" evidence="2">
    <location>
        <begin position="79"/>
        <end position="96"/>
    </location>
</feature>
<keyword evidence="2" id="KW-1133">Transmembrane helix</keyword>
<dbReference type="AlphaFoldDB" id="A0AAW0D0V5"/>
<sequence>MSSQEQSSQNPADIPLPPSPVIAEHSHGAQVTSEQGFPTRLPNTTKEKPTLDESLEAILKAVGRYDEDMVKNWRDDIDTLLVFAGLFSAVVTAFTIESYQWLEEDPADTTVALLMQISMQLNASNISERPPFEADSSSIRINCFSFLSLIFSLTSALFGLLCKQWVREHQRDTQTRTPGEALALRQLRRDSAEKWGVSSFVSALPILLEVALLFFFAGLLDLLWNRNRIPFAFCFVAAMLSAGL</sequence>
<accession>A0AAW0D0V5</accession>
<feature type="compositionally biased region" description="Polar residues" evidence="1">
    <location>
        <begin position="1"/>
        <end position="11"/>
    </location>
</feature>
<keyword evidence="2" id="KW-0472">Membrane</keyword>
<evidence type="ECO:0000313" key="4">
    <source>
        <dbReference type="EMBL" id="KAK7043849.1"/>
    </source>
</evidence>